<evidence type="ECO:0000256" key="1">
    <source>
        <dbReference type="ARBA" id="ARBA00004442"/>
    </source>
</evidence>
<dbReference type="PANTHER" id="PTHR30026:SF22">
    <property type="entry name" value="OUTER MEMBRANE EFFLUX PROTEIN"/>
    <property type="match status" value="1"/>
</dbReference>
<dbReference type="RefSeq" id="WP_200606505.1">
    <property type="nucleotide sequence ID" value="NZ_JAEHHL010000001.1"/>
</dbReference>
<evidence type="ECO:0000313" key="9">
    <source>
        <dbReference type="EMBL" id="MBK0398023.1"/>
    </source>
</evidence>
<keyword evidence="7" id="KW-0998">Cell outer membrane</keyword>
<keyword evidence="3" id="KW-0813">Transport</keyword>
<evidence type="ECO:0000256" key="8">
    <source>
        <dbReference type="SAM" id="SignalP"/>
    </source>
</evidence>
<keyword evidence="4" id="KW-1134">Transmembrane beta strand</keyword>
<comment type="subcellular location">
    <subcellularLocation>
        <location evidence="1">Cell outer membrane</location>
    </subcellularLocation>
</comment>
<evidence type="ECO:0000256" key="2">
    <source>
        <dbReference type="ARBA" id="ARBA00007613"/>
    </source>
</evidence>
<dbReference type="NCBIfam" id="TIGR01844">
    <property type="entry name" value="type_I_sec_TolC"/>
    <property type="match status" value="1"/>
</dbReference>
<dbReference type="SUPFAM" id="SSF56954">
    <property type="entry name" value="Outer membrane efflux proteins (OEP)"/>
    <property type="match status" value="1"/>
</dbReference>
<dbReference type="GO" id="GO:0015562">
    <property type="term" value="F:efflux transmembrane transporter activity"/>
    <property type="evidence" value="ECO:0007669"/>
    <property type="project" value="InterPro"/>
</dbReference>
<protein>
    <submittedName>
        <fullName evidence="9">TolC family outer membrane protein</fullName>
    </submittedName>
</protein>
<dbReference type="GO" id="GO:0015288">
    <property type="term" value="F:porin activity"/>
    <property type="evidence" value="ECO:0007669"/>
    <property type="project" value="TreeGrafter"/>
</dbReference>
<dbReference type="InterPro" id="IPR003423">
    <property type="entry name" value="OMP_efflux"/>
</dbReference>
<name>A0A8J7SAN6_9RHOB</name>
<keyword evidence="6" id="KW-0472">Membrane</keyword>
<keyword evidence="10" id="KW-1185">Reference proteome</keyword>
<dbReference type="EMBL" id="JAEHHL010000001">
    <property type="protein sequence ID" value="MBK0398023.1"/>
    <property type="molecule type" value="Genomic_DNA"/>
</dbReference>
<evidence type="ECO:0000256" key="5">
    <source>
        <dbReference type="ARBA" id="ARBA00022692"/>
    </source>
</evidence>
<feature type="signal peptide" evidence="8">
    <location>
        <begin position="1"/>
        <end position="35"/>
    </location>
</feature>
<keyword evidence="8" id="KW-0732">Signal</keyword>
<dbReference type="Proteomes" id="UP000655420">
    <property type="component" value="Unassembled WGS sequence"/>
</dbReference>
<dbReference type="Pfam" id="PF02321">
    <property type="entry name" value="OEP"/>
    <property type="match status" value="2"/>
</dbReference>
<evidence type="ECO:0000256" key="4">
    <source>
        <dbReference type="ARBA" id="ARBA00022452"/>
    </source>
</evidence>
<evidence type="ECO:0000313" key="10">
    <source>
        <dbReference type="Proteomes" id="UP000655420"/>
    </source>
</evidence>
<gene>
    <name evidence="9" type="ORF">H0I76_02370</name>
</gene>
<dbReference type="PANTHER" id="PTHR30026">
    <property type="entry name" value="OUTER MEMBRANE PROTEIN TOLC"/>
    <property type="match status" value="1"/>
</dbReference>
<sequence length="471" mass="50592">MSSLETSIHAVRARRHLIGLLLASVALACAGGAEAQTLSDTLVSAYTSNPDIAAQRANVKVSSELAVQARSFGRVNVTGTGSFEFQRDVFDGANDSYFPLVLSLDVVQPIYTGGQVENSTEAAEKRISGQEALLIATEQQVLLEAATAFFNVRRDIAFVDLGINNIRVLTEQLRAANERFEVGEVTRTDVEQARARLAASQSQLAAARGSLAASREAYLRIVGAPAVDLAPPPPLPKVPENLADAVGISLVNDPQLLAARIERDATGSDVRAAIGALLPQVSLVASAAQVENIDSSIQNDRTGASAGVVVTVPFYSGGFNYSNVREAQANVERAVADITASERFAVQNVGVSWADLQVARASIQNSKLEIAAAKLAFEGVQEEAKVGARTTLDVLDAEQEYLDARVRLVAVERDEAVATYQLLAAMGKLTVEHLGLKTTEPETESYYQTVRNRYFGYDRTDDTVWQYKLHP</sequence>
<evidence type="ECO:0000256" key="7">
    <source>
        <dbReference type="ARBA" id="ARBA00023237"/>
    </source>
</evidence>
<comment type="caution">
    <text evidence="9">The sequence shown here is derived from an EMBL/GenBank/DDBJ whole genome shotgun (WGS) entry which is preliminary data.</text>
</comment>
<evidence type="ECO:0000256" key="6">
    <source>
        <dbReference type="ARBA" id="ARBA00023136"/>
    </source>
</evidence>
<proteinExistence type="inferred from homology"/>
<reference evidence="9" key="1">
    <citation type="submission" date="2020-12" db="EMBL/GenBank/DDBJ databases">
        <title>Bacterial taxonomy.</title>
        <authorList>
            <person name="Pan X."/>
        </authorList>
    </citation>
    <scope>NUCLEOTIDE SEQUENCE</scope>
    <source>
        <strain evidence="9">M0105</strain>
    </source>
</reference>
<accession>A0A8J7SAN6</accession>
<feature type="chain" id="PRO_5035270658" evidence="8">
    <location>
        <begin position="36"/>
        <end position="471"/>
    </location>
</feature>
<keyword evidence="5" id="KW-0812">Transmembrane</keyword>
<comment type="similarity">
    <text evidence="2">Belongs to the outer membrane factor (OMF) (TC 1.B.17) family.</text>
</comment>
<evidence type="ECO:0000256" key="3">
    <source>
        <dbReference type="ARBA" id="ARBA00022448"/>
    </source>
</evidence>
<dbReference type="InterPro" id="IPR051906">
    <property type="entry name" value="TolC-like"/>
</dbReference>
<dbReference type="GO" id="GO:1990281">
    <property type="term" value="C:efflux pump complex"/>
    <property type="evidence" value="ECO:0007669"/>
    <property type="project" value="TreeGrafter"/>
</dbReference>
<dbReference type="GO" id="GO:0009279">
    <property type="term" value="C:cell outer membrane"/>
    <property type="evidence" value="ECO:0007669"/>
    <property type="project" value="UniProtKB-SubCell"/>
</dbReference>
<organism evidence="9 10">
    <name type="scientific">Thermohalobaculum xanthum</name>
    <dbReference type="NCBI Taxonomy" id="2753746"/>
    <lineage>
        <taxon>Bacteria</taxon>
        <taxon>Pseudomonadati</taxon>
        <taxon>Pseudomonadota</taxon>
        <taxon>Alphaproteobacteria</taxon>
        <taxon>Rhodobacterales</taxon>
        <taxon>Paracoccaceae</taxon>
        <taxon>Thermohalobaculum</taxon>
    </lineage>
</organism>
<dbReference type="InterPro" id="IPR010130">
    <property type="entry name" value="T1SS_OMP_TolC"/>
</dbReference>
<dbReference type="Gene3D" id="1.20.1600.10">
    <property type="entry name" value="Outer membrane efflux proteins (OEP)"/>
    <property type="match status" value="1"/>
</dbReference>
<dbReference type="AlphaFoldDB" id="A0A8J7SAN6"/>